<gene>
    <name evidence="5" type="ORF">LTR09_000138</name>
</gene>
<dbReference type="SUPFAM" id="SSF50630">
    <property type="entry name" value="Acid proteases"/>
    <property type="match status" value="1"/>
</dbReference>
<keyword evidence="2" id="KW-0472">Membrane</keyword>
<organism evidence="5 6">
    <name type="scientific">Extremus antarcticus</name>
    <dbReference type="NCBI Taxonomy" id="702011"/>
    <lineage>
        <taxon>Eukaryota</taxon>
        <taxon>Fungi</taxon>
        <taxon>Dikarya</taxon>
        <taxon>Ascomycota</taxon>
        <taxon>Pezizomycotina</taxon>
        <taxon>Dothideomycetes</taxon>
        <taxon>Dothideomycetidae</taxon>
        <taxon>Mycosphaerellales</taxon>
        <taxon>Extremaceae</taxon>
        <taxon>Extremus</taxon>
    </lineage>
</organism>
<evidence type="ECO:0000256" key="3">
    <source>
        <dbReference type="SAM" id="SignalP"/>
    </source>
</evidence>
<dbReference type="InterPro" id="IPR021109">
    <property type="entry name" value="Peptidase_aspartic_dom_sf"/>
</dbReference>
<dbReference type="EMBL" id="JAWDJX010000001">
    <property type="protein sequence ID" value="KAK3058574.1"/>
    <property type="molecule type" value="Genomic_DNA"/>
</dbReference>
<keyword evidence="3" id="KW-0732">Signal</keyword>
<feature type="transmembrane region" description="Helical" evidence="2">
    <location>
        <begin position="61"/>
        <end position="80"/>
    </location>
</feature>
<dbReference type="InterPro" id="IPR001461">
    <property type="entry name" value="Aspartic_peptidase_A1"/>
</dbReference>
<dbReference type="CDD" id="cd05471">
    <property type="entry name" value="pepsin_like"/>
    <property type="match status" value="1"/>
</dbReference>
<dbReference type="Gene3D" id="2.40.70.10">
    <property type="entry name" value="Acid Proteases"/>
    <property type="match status" value="2"/>
</dbReference>
<reference evidence="5" key="1">
    <citation type="submission" date="2023-04" db="EMBL/GenBank/DDBJ databases">
        <title>Black Yeasts Isolated from many extreme environments.</title>
        <authorList>
            <person name="Coleine C."/>
            <person name="Stajich J.E."/>
            <person name="Selbmann L."/>
        </authorList>
    </citation>
    <scope>NUCLEOTIDE SEQUENCE</scope>
    <source>
        <strain evidence="5">CCFEE 5312</strain>
    </source>
</reference>
<evidence type="ECO:0000256" key="2">
    <source>
        <dbReference type="SAM" id="Phobius"/>
    </source>
</evidence>
<evidence type="ECO:0000259" key="4">
    <source>
        <dbReference type="PROSITE" id="PS51767"/>
    </source>
</evidence>
<dbReference type="GO" id="GO:0000324">
    <property type="term" value="C:fungal-type vacuole"/>
    <property type="evidence" value="ECO:0007669"/>
    <property type="project" value="TreeGrafter"/>
</dbReference>
<dbReference type="PANTHER" id="PTHR47966:SF51">
    <property type="entry name" value="BETA-SITE APP-CLEAVING ENZYME, ISOFORM A-RELATED"/>
    <property type="match status" value="1"/>
</dbReference>
<dbReference type="AlphaFoldDB" id="A0AAJ0LX95"/>
<name>A0AAJ0LX95_9PEZI</name>
<feature type="signal peptide" evidence="3">
    <location>
        <begin position="1"/>
        <end position="28"/>
    </location>
</feature>
<protein>
    <recommendedName>
        <fullName evidence="4">Peptidase A1 domain-containing protein</fullName>
    </recommendedName>
</protein>
<dbReference type="GO" id="GO:0004190">
    <property type="term" value="F:aspartic-type endopeptidase activity"/>
    <property type="evidence" value="ECO:0007669"/>
    <property type="project" value="InterPro"/>
</dbReference>
<sequence length="670" mass="71818">MAKGGSSRRILSSALVVTLAQLSGDSMGVLLCRITFVVQTLPPSRSRSSNTMIAPHTRSGVLLRLVFIVLVLVFPTYSLSLPPWPRPKTSGAGLLGRRQTTNSTIPSAISIAPSQYWEGNDGPWSTFPLQIGSGSVGGLQNVRVLPSTAATAVWTIGAEGCPNNYTYDCPNSRGGLFLRNQSLTWTPDSIFQTALEMNLGLGSSGYVGFDVATLGWQGSSAEVTDQHAIVFNMADPRYWIGVIGLNPRPTNLSDFNNPQTSFMQTLFEGSSIPSVAYGYTAGNRYRGDNVFGSLTLGGYDRSRFVANDVTFAFYPDISRDLSVNLNSVQTSKGSPSDLLPDGSISIFIDSTVPELWLPESACQAFESAFGLTYNADIGRYLVPSKARQRLLSENAAVTFTIGPDASSGKTVDITLPYQAFDLEISFPILPANFNGSTHYFPLQRALNDTQYTLGRVFLQEAYLIADYEHQNFSISQCDWSQKAVSNSDIVSIISPHLAAYATAKSDSNAPKGLSTAAAAGIAVGLAAVGAIVAVLVYLFWRRRKAQKTRAAELQAKEDAADGTNTALARLGPIGHPMGGELGGGEVHEAPLTLSRPEMEGGRDGVGRYGYSEMDGKGDVAEMDGKGCTAELPTSVVVLEMPGCEGRVFQRDIQRGNQRLSSQKSVEGGWI</sequence>
<dbReference type="Proteomes" id="UP001271007">
    <property type="component" value="Unassembled WGS sequence"/>
</dbReference>
<accession>A0AAJ0LX95</accession>
<evidence type="ECO:0000313" key="5">
    <source>
        <dbReference type="EMBL" id="KAK3058574.1"/>
    </source>
</evidence>
<keyword evidence="6" id="KW-1185">Reference proteome</keyword>
<feature type="domain" description="Peptidase A1" evidence="4">
    <location>
        <begin position="127"/>
        <end position="475"/>
    </location>
</feature>
<dbReference type="Pfam" id="PF00026">
    <property type="entry name" value="Asp"/>
    <property type="match status" value="1"/>
</dbReference>
<dbReference type="InterPro" id="IPR034164">
    <property type="entry name" value="Pepsin-like_dom"/>
</dbReference>
<dbReference type="PROSITE" id="PS51767">
    <property type="entry name" value="PEPTIDASE_A1"/>
    <property type="match status" value="1"/>
</dbReference>
<dbReference type="GO" id="GO:0006508">
    <property type="term" value="P:proteolysis"/>
    <property type="evidence" value="ECO:0007669"/>
    <property type="project" value="InterPro"/>
</dbReference>
<evidence type="ECO:0000313" key="6">
    <source>
        <dbReference type="Proteomes" id="UP001271007"/>
    </source>
</evidence>
<feature type="transmembrane region" description="Helical" evidence="2">
    <location>
        <begin position="516"/>
        <end position="540"/>
    </location>
</feature>
<dbReference type="PANTHER" id="PTHR47966">
    <property type="entry name" value="BETA-SITE APP-CLEAVING ENZYME, ISOFORM A-RELATED"/>
    <property type="match status" value="1"/>
</dbReference>
<evidence type="ECO:0000256" key="1">
    <source>
        <dbReference type="ARBA" id="ARBA00007447"/>
    </source>
</evidence>
<keyword evidence="2" id="KW-1133">Transmembrane helix</keyword>
<feature type="chain" id="PRO_5042542623" description="Peptidase A1 domain-containing protein" evidence="3">
    <location>
        <begin position="29"/>
        <end position="670"/>
    </location>
</feature>
<comment type="caution">
    <text evidence="5">The sequence shown here is derived from an EMBL/GenBank/DDBJ whole genome shotgun (WGS) entry which is preliminary data.</text>
</comment>
<comment type="similarity">
    <text evidence="1">Belongs to the peptidase A1 family.</text>
</comment>
<proteinExistence type="inferred from homology"/>
<keyword evidence="2" id="KW-0812">Transmembrane</keyword>
<dbReference type="InterPro" id="IPR033121">
    <property type="entry name" value="PEPTIDASE_A1"/>
</dbReference>